<sequence>MTVFSASPAPPPRPISRRRLLSGAAALAGGGMLLGCAPSASRSAADLSYWHLMTGGDGIVMAGLVDAVNAESLGFKATQTVLAWGPPYYTKLAMASAGGRAPDVAIMHASRIAGYAPGGLLEPWDVEELAEVGIHESDFPPLVWQKGMYDGKLYSIALDTHPFVLYYNTDHATKAGVTDALQTMKSPEEFTEVARKLQQVTGKHGLSYGYLGDGSQMWRLFYTLYRQMGAEMKLVPGQQAQVDEAAAVKTLTFVRSLLDDTIATRSGDGGTATSEFLHGESGMFFGGVWELPVLKESKLPFDARPIPTLFGTDAAYADSHTFVLPRQSKVSPERRRHVYRMVGEILKRSVKWAGAGHIPAYQPVVRSTEYQGLKPQSNYAGIPEYVNYDPDAWFGGAGSDFHKYFAENVQNVYLGSGDPAAGFEGFVKRLNVLLDRPQPV</sequence>
<dbReference type="PANTHER" id="PTHR43649:SF14">
    <property type="entry name" value="BLR3389 PROTEIN"/>
    <property type="match status" value="1"/>
</dbReference>
<dbReference type="PANTHER" id="PTHR43649">
    <property type="entry name" value="ARABINOSE-BINDING PROTEIN-RELATED"/>
    <property type="match status" value="1"/>
</dbReference>
<dbReference type="InterPro" id="IPR006311">
    <property type="entry name" value="TAT_signal"/>
</dbReference>
<dbReference type="EMBL" id="SLWR01000001">
    <property type="protein sequence ID" value="TCO51044.1"/>
    <property type="molecule type" value="Genomic_DNA"/>
</dbReference>
<protein>
    <submittedName>
        <fullName evidence="1">Multiple sugar transport system substrate-binding protein</fullName>
    </submittedName>
</protein>
<reference evidence="1 2" key="1">
    <citation type="journal article" date="2015" name="Stand. Genomic Sci.">
        <title>Genomic Encyclopedia of Bacterial and Archaeal Type Strains, Phase III: the genomes of soil and plant-associated and newly described type strains.</title>
        <authorList>
            <person name="Whitman W.B."/>
            <person name="Woyke T."/>
            <person name="Klenk H.P."/>
            <person name="Zhou Y."/>
            <person name="Lilburn T.G."/>
            <person name="Beck B.J."/>
            <person name="De Vos P."/>
            <person name="Vandamme P."/>
            <person name="Eisen J.A."/>
            <person name="Garrity G."/>
            <person name="Hugenholtz P."/>
            <person name="Kyrpides N.C."/>
        </authorList>
    </citation>
    <scope>NUCLEOTIDE SEQUENCE [LARGE SCALE GENOMIC DNA]</scope>
    <source>
        <strain evidence="1 2">VKM Ac-2541</strain>
    </source>
</reference>
<dbReference type="AlphaFoldDB" id="A0A4R2IZC8"/>
<keyword evidence="1" id="KW-0762">Sugar transport</keyword>
<name>A0A4R2IZC8_9ACTN</name>
<dbReference type="OrthoDB" id="4393730at2"/>
<organism evidence="1 2">
    <name type="scientific">Kribbella antiqua</name>
    <dbReference type="NCBI Taxonomy" id="2512217"/>
    <lineage>
        <taxon>Bacteria</taxon>
        <taxon>Bacillati</taxon>
        <taxon>Actinomycetota</taxon>
        <taxon>Actinomycetes</taxon>
        <taxon>Propionibacteriales</taxon>
        <taxon>Kribbellaceae</taxon>
        <taxon>Kribbella</taxon>
    </lineage>
</organism>
<dbReference type="Pfam" id="PF13416">
    <property type="entry name" value="SBP_bac_8"/>
    <property type="match status" value="1"/>
</dbReference>
<gene>
    <name evidence="1" type="ORF">EV646_10126</name>
</gene>
<evidence type="ECO:0000313" key="2">
    <source>
        <dbReference type="Proteomes" id="UP000295573"/>
    </source>
</evidence>
<evidence type="ECO:0000313" key="1">
    <source>
        <dbReference type="EMBL" id="TCO51044.1"/>
    </source>
</evidence>
<proteinExistence type="predicted"/>
<keyword evidence="2" id="KW-1185">Reference proteome</keyword>
<dbReference type="SUPFAM" id="SSF53850">
    <property type="entry name" value="Periplasmic binding protein-like II"/>
    <property type="match status" value="1"/>
</dbReference>
<dbReference type="InterPro" id="IPR050490">
    <property type="entry name" value="Bact_solute-bd_prot1"/>
</dbReference>
<dbReference type="InterPro" id="IPR006059">
    <property type="entry name" value="SBP"/>
</dbReference>
<keyword evidence="1" id="KW-0813">Transport</keyword>
<comment type="caution">
    <text evidence="1">The sequence shown here is derived from an EMBL/GenBank/DDBJ whole genome shotgun (WGS) entry which is preliminary data.</text>
</comment>
<dbReference type="PROSITE" id="PS51318">
    <property type="entry name" value="TAT"/>
    <property type="match status" value="1"/>
</dbReference>
<dbReference type="Proteomes" id="UP000295573">
    <property type="component" value="Unassembled WGS sequence"/>
</dbReference>
<dbReference type="Gene3D" id="3.40.190.10">
    <property type="entry name" value="Periplasmic binding protein-like II"/>
    <property type="match status" value="1"/>
</dbReference>
<accession>A0A4R2IZC8</accession>
<dbReference type="RefSeq" id="WP_132142634.1">
    <property type="nucleotide sequence ID" value="NZ_SLWR01000001.1"/>
</dbReference>